<sequence>MKKPAKPLIAFCACILVVILSMCFAALVQTGFGKIRVSTGSFENMAGGVPGSIAYKLYVPAGADKDHPVPAVLVMHGYQNDKETSAAYGIELARRGIAALSVDLYGHGDNSLGMRFRGWGKAKLTNLDKKVSGPQRFLIMMTFSILDFFKPAISEGVKDSSMGGKDAYRYLQSLDFVDPGRIGITGHSMGTWASWSTGAAFPGHKAIVLQCGELLSPDYYDAAANKFNNVLLLQARYDEFDYFRDYQKNVIGLEKTPLRYRDFMGQTSPVEWNRTYGSFADGTARRMELLQTNHRLATHDGHALTTAMYWFTNALDVKPSLADSNHIYMIKEVLALLAMLAALASMLPLCLLFARLPFFAPIVQGLETSNLKLVSPKGRRKVAIIAILVSGLTFPFLGQLGHGLMPVPENIFRMTIGNGFITWLTFLMLVSLFMLLHWYKKGEGKRIGATLYDLGLGDKAAPDRLNWQVIGKSVLLAFILTGIMYILVCVCVTVFQLDFRFIWPFFRPFTFNRLGQFFVYLPFYAAFFTVNAGVRLYGQLRLPEKSSPAKTQLAWWGYSVFIMLGGVFLIVLIEYIPFFLGFGPGADLLFSSLFGGPFMSVMILLIPQFAVFFFLSTWLYRKTGRIYLGSFIVAILASWVLAGGSAMF</sequence>
<proteinExistence type="predicted"/>
<dbReference type="InterPro" id="IPR002925">
    <property type="entry name" value="Dienelactn_hydro"/>
</dbReference>
<feature type="transmembrane region" description="Helical" evidence="2">
    <location>
        <begin position="517"/>
        <end position="534"/>
    </location>
</feature>
<name>F5YC38_LEAAZ</name>
<evidence type="ECO:0000256" key="1">
    <source>
        <dbReference type="ARBA" id="ARBA00022801"/>
    </source>
</evidence>
<feature type="transmembrane region" description="Helical" evidence="2">
    <location>
        <begin position="474"/>
        <end position="497"/>
    </location>
</feature>
<feature type="transmembrane region" description="Helical" evidence="2">
    <location>
        <begin position="555"/>
        <end position="578"/>
    </location>
</feature>
<dbReference type="OrthoDB" id="5614837at2"/>
<feature type="transmembrane region" description="Helical" evidence="2">
    <location>
        <begin position="420"/>
        <end position="439"/>
    </location>
</feature>
<dbReference type="InParanoid" id="F5YC38"/>
<feature type="transmembrane region" description="Helical" evidence="2">
    <location>
        <begin position="626"/>
        <end position="647"/>
    </location>
</feature>
<dbReference type="PANTHER" id="PTHR22946:SF9">
    <property type="entry name" value="POLYKETIDE TRANSFERASE AF380"/>
    <property type="match status" value="1"/>
</dbReference>
<dbReference type="InterPro" id="IPR029058">
    <property type="entry name" value="AB_hydrolase_fold"/>
</dbReference>
<evidence type="ECO:0000259" key="3">
    <source>
        <dbReference type="Pfam" id="PF01738"/>
    </source>
</evidence>
<feature type="domain" description="Dienelactone hydrolase" evidence="3">
    <location>
        <begin position="65"/>
        <end position="239"/>
    </location>
</feature>
<feature type="transmembrane region" description="Helical" evidence="2">
    <location>
        <begin position="382"/>
        <end position="400"/>
    </location>
</feature>
<dbReference type="KEGG" id="taz:TREAZ_1760"/>
<keyword evidence="2" id="KW-1133">Transmembrane helix</keyword>
<reference evidence="4 5" key="2">
    <citation type="journal article" date="2011" name="ISME J.">
        <title>RNA-seq reveals cooperative metabolic interactions between two termite-gut spirochete species in co-culture.</title>
        <authorList>
            <person name="Rosenthal A.Z."/>
            <person name="Matson E.G."/>
            <person name="Eldar A."/>
            <person name="Leadbetter J.R."/>
        </authorList>
    </citation>
    <scope>NUCLEOTIDE SEQUENCE [LARGE SCALE GENOMIC DNA]</scope>
    <source>
        <strain evidence="5">ATCC BAA-888 / DSM 13862 / ZAS-9</strain>
    </source>
</reference>
<reference evidence="5" key="1">
    <citation type="submission" date="2009-12" db="EMBL/GenBank/DDBJ databases">
        <title>Complete sequence of Treponema azotonutricium strain ZAS-9.</title>
        <authorList>
            <person name="Tetu S.G."/>
            <person name="Matson E."/>
            <person name="Ren Q."/>
            <person name="Seshadri R."/>
            <person name="Elbourne L."/>
            <person name="Hassan K.A."/>
            <person name="Durkin A."/>
            <person name="Radune D."/>
            <person name="Mohamoud Y."/>
            <person name="Shay R."/>
            <person name="Jin S."/>
            <person name="Zhang X."/>
            <person name="Lucey K."/>
            <person name="Ballor N.R."/>
            <person name="Ottesen E."/>
            <person name="Rosenthal R."/>
            <person name="Allen A."/>
            <person name="Leadbetter J.R."/>
            <person name="Paulsen I.T."/>
        </authorList>
    </citation>
    <scope>NUCLEOTIDE SEQUENCE [LARGE SCALE GENOMIC DNA]</scope>
    <source>
        <strain evidence="5">ATCC BAA-888 / DSM 13862 / ZAS-9</strain>
    </source>
</reference>
<protein>
    <submittedName>
        <fullName evidence="4">Putative Kmt1</fullName>
    </submittedName>
</protein>
<gene>
    <name evidence="4" type="ordered locus">TREAZ_1760</name>
</gene>
<dbReference type="GO" id="GO:0052689">
    <property type="term" value="F:carboxylic ester hydrolase activity"/>
    <property type="evidence" value="ECO:0007669"/>
    <property type="project" value="UniProtKB-ARBA"/>
</dbReference>
<keyword evidence="1" id="KW-0378">Hydrolase</keyword>
<dbReference type="Proteomes" id="UP000009222">
    <property type="component" value="Chromosome"/>
</dbReference>
<dbReference type="AlphaFoldDB" id="F5YC38"/>
<dbReference type="EMBL" id="CP001841">
    <property type="protein sequence ID" value="AEF82311.1"/>
    <property type="molecule type" value="Genomic_DNA"/>
</dbReference>
<dbReference type="Pfam" id="PF01738">
    <property type="entry name" value="DLH"/>
    <property type="match status" value="1"/>
</dbReference>
<accession>F5YC38</accession>
<feature type="transmembrane region" description="Helical" evidence="2">
    <location>
        <begin position="598"/>
        <end position="619"/>
    </location>
</feature>
<keyword evidence="5" id="KW-1185">Reference proteome</keyword>
<feature type="transmembrane region" description="Helical" evidence="2">
    <location>
        <begin position="333"/>
        <end position="354"/>
    </location>
</feature>
<evidence type="ECO:0000256" key="2">
    <source>
        <dbReference type="SAM" id="Phobius"/>
    </source>
</evidence>
<organism evidence="4 5">
    <name type="scientific">Leadbettera azotonutricia (strain ATCC BAA-888 / DSM 13862 / ZAS-9)</name>
    <name type="common">Treponema azotonutricium</name>
    <dbReference type="NCBI Taxonomy" id="545695"/>
    <lineage>
        <taxon>Bacteria</taxon>
        <taxon>Pseudomonadati</taxon>
        <taxon>Spirochaetota</taxon>
        <taxon>Spirochaetia</taxon>
        <taxon>Spirochaetales</taxon>
        <taxon>Breznakiellaceae</taxon>
        <taxon>Leadbettera</taxon>
    </lineage>
</organism>
<dbReference type="SUPFAM" id="SSF53474">
    <property type="entry name" value="alpha/beta-Hydrolases"/>
    <property type="match status" value="1"/>
</dbReference>
<evidence type="ECO:0000313" key="4">
    <source>
        <dbReference type="EMBL" id="AEF82311.1"/>
    </source>
</evidence>
<dbReference type="InterPro" id="IPR050261">
    <property type="entry name" value="FrsA_esterase"/>
</dbReference>
<dbReference type="Gene3D" id="3.40.50.1820">
    <property type="entry name" value="alpha/beta hydrolase"/>
    <property type="match status" value="1"/>
</dbReference>
<evidence type="ECO:0000313" key="5">
    <source>
        <dbReference type="Proteomes" id="UP000009222"/>
    </source>
</evidence>
<dbReference type="HOGENOM" id="CLU_026983_1_0_12"/>
<dbReference type="RefSeq" id="WP_015710264.1">
    <property type="nucleotide sequence ID" value="NC_015577.1"/>
</dbReference>
<dbReference type="PANTHER" id="PTHR22946">
    <property type="entry name" value="DIENELACTONE HYDROLASE DOMAIN-CONTAINING PROTEIN-RELATED"/>
    <property type="match status" value="1"/>
</dbReference>
<keyword evidence="2" id="KW-0812">Transmembrane</keyword>
<keyword evidence="2" id="KW-0472">Membrane</keyword>
<dbReference type="eggNOG" id="COG1073">
    <property type="taxonomic scope" value="Bacteria"/>
</dbReference>
<dbReference type="STRING" id="545695.TREAZ_1760"/>